<comment type="subcellular location">
    <subcellularLocation>
        <location evidence="1 5">Nucleus</location>
    </subcellularLocation>
</comment>
<dbReference type="Ensembl" id="ENSCCRT00000062882.2">
    <property type="protein sequence ID" value="ENSCCRP00000058014.2"/>
    <property type="gene ID" value="ENSCCRG00000031053.2"/>
</dbReference>
<dbReference type="InterPro" id="IPR045166">
    <property type="entry name" value="Spp2-like"/>
</dbReference>
<feature type="compositionally biased region" description="Polar residues" evidence="6">
    <location>
        <begin position="76"/>
        <end position="88"/>
    </location>
</feature>
<dbReference type="InterPro" id="IPR005824">
    <property type="entry name" value="KOW"/>
</dbReference>
<name>A0A8C1D5M3_CYPCA</name>
<dbReference type="AlphaFoldDB" id="A0A8C1D5M3"/>
<comment type="function">
    <text evidence="5">RNA-binding protein involved in pre-mRNA splicing.</text>
</comment>
<dbReference type="InterPro" id="IPR041993">
    <property type="entry name" value="GPKOW_KOW1"/>
</dbReference>
<dbReference type="GeneTree" id="ENSGT00390000015154"/>
<feature type="compositionally biased region" description="Basic and acidic residues" evidence="6">
    <location>
        <begin position="289"/>
        <end position="317"/>
    </location>
</feature>
<comment type="similarity">
    <text evidence="2 5">Belongs to the MOS2 family.</text>
</comment>
<dbReference type="InterPro" id="IPR000467">
    <property type="entry name" value="G_patch_dom"/>
</dbReference>
<dbReference type="Gene3D" id="2.30.30.30">
    <property type="match status" value="1"/>
</dbReference>
<keyword evidence="3" id="KW-0677">Repeat</keyword>
<dbReference type="Gene3D" id="2.30.30.140">
    <property type="match status" value="1"/>
</dbReference>
<evidence type="ECO:0000256" key="3">
    <source>
        <dbReference type="ARBA" id="ARBA00022737"/>
    </source>
</evidence>
<proteinExistence type="inferred from homology"/>
<feature type="region of interest" description="Disordered" evidence="6">
    <location>
        <begin position="64"/>
        <end position="113"/>
    </location>
</feature>
<feature type="region of interest" description="Disordered" evidence="6">
    <location>
        <begin position="289"/>
        <end position="333"/>
    </location>
</feature>
<dbReference type="InterPro" id="IPR014722">
    <property type="entry name" value="Rib_uL2_dom2"/>
</dbReference>
<protein>
    <recommendedName>
        <fullName evidence="5">G-patch domain and KOW motifs-containing protein</fullName>
    </recommendedName>
</protein>
<dbReference type="SMART" id="SM00443">
    <property type="entry name" value="G_patch"/>
    <property type="match status" value="1"/>
</dbReference>
<dbReference type="SMART" id="SM00739">
    <property type="entry name" value="KOW"/>
    <property type="match status" value="2"/>
</dbReference>
<feature type="compositionally biased region" description="Basic and acidic residues" evidence="6">
    <location>
        <begin position="215"/>
        <end position="224"/>
    </location>
</feature>
<dbReference type="GO" id="GO:0005681">
    <property type="term" value="C:spliceosomal complex"/>
    <property type="evidence" value="ECO:0007669"/>
    <property type="project" value="TreeGrafter"/>
</dbReference>
<evidence type="ECO:0000256" key="4">
    <source>
        <dbReference type="ARBA" id="ARBA00023242"/>
    </source>
</evidence>
<evidence type="ECO:0000313" key="9">
    <source>
        <dbReference type="Proteomes" id="UP001108240"/>
    </source>
</evidence>
<dbReference type="PROSITE" id="PS50174">
    <property type="entry name" value="G_PATCH"/>
    <property type="match status" value="1"/>
</dbReference>
<dbReference type="CDD" id="cd13152">
    <property type="entry name" value="KOW_GPKOW_A"/>
    <property type="match status" value="1"/>
</dbReference>
<evidence type="ECO:0000259" key="7">
    <source>
        <dbReference type="PROSITE" id="PS50174"/>
    </source>
</evidence>
<dbReference type="Pfam" id="PF00467">
    <property type="entry name" value="KOW"/>
    <property type="match status" value="1"/>
</dbReference>
<evidence type="ECO:0000256" key="5">
    <source>
        <dbReference type="RuleBase" id="RU369096"/>
    </source>
</evidence>
<dbReference type="CDD" id="cd13153">
    <property type="entry name" value="KOW_GPKOW_B"/>
    <property type="match status" value="1"/>
</dbReference>
<evidence type="ECO:0000256" key="2">
    <source>
        <dbReference type="ARBA" id="ARBA00010966"/>
    </source>
</evidence>
<evidence type="ECO:0000256" key="1">
    <source>
        <dbReference type="ARBA" id="ARBA00004123"/>
    </source>
</evidence>
<dbReference type="InterPro" id="IPR041994">
    <property type="entry name" value="GPKOW_KOW2"/>
</dbReference>
<dbReference type="Proteomes" id="UP001108240">
    <property type="component" value="Unplaced"/>
</dbReference>
<reference evidence="8" key="2">
    <citation type="submission" date="2025-09" db="UniProtKB">
        <authorList>
            <consortium name="Ensembl"/>
        </authorList>
    </citation>
    <scope>IDENTIFICATION</scope>
</reference>
<feature type="compositionally biased region" description="Basic and acidic residues" evidence="6">
    <location>
        <begin position="64"/>
        <end position="75"/>
    </location>
</feature>
<evidence type="ECO:0000256" key="6">
    <source>
        <dbReference type="SAM" id="MobiDB-lite"/>
    </source>
</evidence>
<dbReference type="PANTHER" id="PTHR15818">
    <property type="entry name" value="G PATCH AND KOW-CONTAINING"/>
    <property type="match status" value="1"/>
</dbReference>
<sequence>MDDGGKKPGPISFGFSKTLSKVKSGKAEERDYLVEVEGKELKGTKPVEKPKELVIPLIHKNRWYRQDAERGDKSSGDTSQQEQDTVETQAVKELIEESQKHQERWKNGPQMDPNFAIPLLMQNQAPQGFEDGDKVNVDLRPESSTDADYDRVPVEAYGLAMLKGMGWKQGEGIGHTFKQDVKPIEHQLRPKGLGLGADRSAIRDLEPGVPKRPPKPGEEKKEEEALVLGPGGYVQVLAGAHKDLYGKIEGVDPDNARVVVKLAIGGKTVTIIQHSLKLVTRKEYDKYSKDLSRLSKAHKDKEREKEQEQQREREQRLNNRHSSTHYFSRPSPPAPSWLQRDLRVRFIDKAFKGGKYYNSKMRVEDVLTPHTCVCRTEEGRLLDDIRQKMLETIVPKSDSDYIMVVLGEHRGQVGRILKRDREKSRAMVQLDRYEEQVFTLDYDTICHYVGATEH</sequence>
<keyword evidence="4 5" id="KW-0539">Nucleus</keyword>
<organism evidence="8 9">
    <name type="scientific">Cyprinus carpio carpio</name>
    <dbReference type="NCBI Taxonomy" id="630221"/>
    <lineage>
        <taxon>Eukaryota</taxon>
        <taxon>Metazoa</taxon>
        <taxon>Chordata</taxon>
        <taxon>Craniata</taxon>
        <taxon>Vertebrata</taxon>
        <taxon>Euteleostomi</taxon>
        <taxon>Actinopterygii</taxon>
        <taxon>Neopterygii</taxon>
        <taxon>Teleostei</taxon>
        <taxon>Ostariophysi</taxon>
        <taxon>Cypriniformes</taxon>
        <taxon>Cyprinidae</taxon>
        <taxon>Cyprininae</taxon>
        <taxon>Cyprinus</taxon>
    </lineage>
</organism>
<dbReference type="SUPFAM" id="SSF50104">
    <property type="entry name" value="Translation proteins SH3-like domain"/>
    <property type="match status" value="1"/>
</dbReference>
<keyword evidence="5" id="KW-0508">mRNA splicing</keyword>
<accession>A0A8C1D5M3</accession>
<dbReference type="GO" id="GO:0003676">
    <property type="term" value="F:nucleic acid binding"/>
    <property type="evidence" value="ECO:0007669"/>
    <property type="project" value="InterPro"/>
</dbReference>
<dbReference type="PANTHER" id="PTHR15818:SF2">
    <property type="entry name" value="G-PATCH DOMAIN AND KOW MOTIFS-CONTAINING PROTEIN"/>
    <property type="match status" value="1"/>
</dbReference>
<dbReference type="InterPro" id="IPR008991">
    <property type="entry name" value="Translation_prot_SH3-like_sf"/>
</dbReference>
<dbReference type="Pfam" id="PF12656">
    <property type="entry name" value="G-patch_2"/>
    <property type="match status" value="1"/>
</dbReference>
<dbReference type="InterPro" id="IPR026822">
    <property type="entry name" value="Spp2/MOS2_G-patch"/>
</dbReference>
<dbReference type="GO" id="GO:0000398">
    <property type="term" value="P:mRNA splicing, via spliceosome"/>
    <property type="evidence" value="ECO:0007669"/>
    <property type="project" value="UniProtKB-UniRule"/>
</dbReference>
<dbReference type="Pfam" id="PF25088">
    <property type="entry name" value="GPKOW_C"/>
    <property type="match status" value="1"/>
</dbReference>
<keyword evidence="9" id="KW-1185">Reference proteome</keyword>
<feature type="compositionally biased region" description="Basic and acidic residues" evidence="6">
    <location>
        <begin position="93"/>
        <end position="106"/>
    </location>
</feature>
<feature type="domain" description="G-patch" evidence="7">
    <location>
        <begin position="154"/>
        <end position="200"/>
    </location>
</feature>
<keyword evidence="5" id="KW-0507">mRNA processing</keyword>
<reference evidence="8" key="1">
    <citation type="submission" date="2025-08" db="UniProtKB">
        <authorList>
            <consortium name="Ensembl"/>
        </authorList>
    </citation>
    <scope>IDENTIFICATION</scope>
</reference>
<evidence type="ECO:0000313" key="8">
    <source>
        <dbReference type="Ensembl" id="ENSCCRP00000058014.2"/>
    </source>
</evidence>
<feature type="region of interest" description="Disordered" evidence="6">
    <location>
        <begin position="192"/>
        <end position="224"/>
    </location>
</feature>
<feature type="region of interest" description="Disordered" evidence="6">
    <location>
        <begin position="1"/>
        <end position="31"/>
    </location>
</feature>